<reference evidence="2 3" key="1">
    <citation type="submission" date="2020-02" db="EMBL/GenBank/DDBJ databases">
        <title>Genome sequences of Thiorhodococcus mannitoliphagus and Thiorhodococcus minor, purple sulfur photosynthetic bacteria in the gammaproteobacterial family, Chromatiaceae.</title>
        <authorList>
            <person name="Aviles F.A."/>
            <person name="Meyer T.E."/>
            <person name="Kyndt J.A."/>
        </authorList>
    </citation>
    <scope>NUCLEOTIDE SEQUENCE [LARGE SCALE GENOMIC DNA]</scope>
    <source>
        <strain evidence="2 3">DSM 11518</strain>
    </source>
</reference>
<evidence type="ECO:0000313" key="3">
    <source>
        <dbReference type="Proteomes" id="UP000483379"/>
    </source>
</evidence>
<name>A0A6M0K231_9GAMM</name>
<gene>
    <name evidence="2" type="ORF">G3446_18265</name>
</gene>
<keyword evidence="1" id="KW-0812">Transmembrane</keyword>
<feature type="transmembrane region" description="Helical" evidence="1">
    <location>
        <begin position="63"/>
        <end position="86"/>
    </location>
</feature>
<evidence type="ECO:0000256" key="1">
    <source>
        <dbReference type="SAM" id="Phobius"/>
    </source>
</evidence>
<dbReference type="GO" id="GO:0016020">
    <property type="term" value="C:membrane"/>
    <property type="evidence" value="ECO:0007669"/>
    <property type="project" value="InterPro"/>
</dbReference>
<protein>
    <submittedName>
        <fullName evidence="2">DUF805 domain-containing protein</fullName>
    </submittedName>
</protein>
<organism evidence="2 3">
    <name type="scientific">Thiorhodococcus minor</name>
    <dbReference type="NCBI Taxonomy" id="57489"/>
    <lineage>
        <taxon>Bacteria</taxon>
        <taxon>Pseudomonadati</taxon>
        <taxon>Pseudomonadota</taxon>
        <taxon>Gammaproteobacteria</taxon>
        <taxon>Chromatiales</taxon>
        <taxon>Chromatiaceae</taxon>
        <taxon>Thiorhodococcus</taxon>
    </lineage>
</organism>
<dbReference type="RefSeq" id="WP_164454271.1">
    <property type="nucleotide sequence ID" value="NZ_JAAIJQ010000063.1"/>
</dbReference>
<sequence length="153" mass="16123">MLKTLYGEILTGRLKRLPYLGYSLLLLLVVLLLAIGIDASIGLSERLASGEQVGTGALIWDELGLRGLVAIGLALAALTLAQINIAVKRIRDIGLPPWWALITIVVLGFFSAIIGGSQLASGVDLLVFLSLLILPTDSFGKYEGEPPSPGDAS</sequence>
<keyword evidence="1" id="KW-0472">Membrane</keyword>
<feature type="transmembrane region" description="Helical" evidence="1">
    <location>
        <begin position="20"/>
        <end position="43"/>
    </location>
</feature>
<feature type="transmembrane region" description="Helical" evidence="1">
    <location>
        <begin position="98"/>
        <end position="120"/>
    </location>
</feature>
<keyword evidence="1" id="KW-1133">Transmembrane helix</keyword>
<keyword evidence="3" id="KW-1185">Reference proteome</keyword>
<dbReference type="InterPro" id="IPR008523">
    <property type="entry name" value="DUF805"/>
</dbReference>
<dbReference type="EMBL" id="JAAIJQ010000063">
    <property type="protein sequence ID" value="NEV63808.1"/>
    <property type="molecule type" value="Genomic_DNA"/>
</dbReference>
<dbReference type="AlphaFoldDB" id="A0A6M0K231"/>
<evidence type="ECO:0000313" key="2">
    <source>
        <dbReference type="EMBL" id="NEV63808.1"/>
    </source>
</evidence>
<proteinExistence type="predicted"/>
<accession>A0A6M0K231</accession>
<dbReference type="Pfam" id="PF05656">
    <property type="entry name" value="DUF805"/>
    <property type="match status" value="1"/>
</dbReference>
<dbReference type="Proteomes" id="UP000483379">
    <property type="component" value="Unassembled WGS sequence"/>
</dbReference>
<comment type="caution">
    <text evidence="2">The sequence shown here is derived from an EMBL/GenBank/DDBJ whole genome shotgun (WGS) entry which is preliminary data.</text>
</comment>